<evidence type="ECO:0000256" key="1">
    <source>
        <dbReference type="ARBA" id="ARBA00004123"/>
    </source>
</evidence>
<dbReference type="PROSITE" id="PS00411">
    <property type="entry name" value="KINESIN_MOTOR_1"/>
    <property type="match status" value="1"/>
</dbReference>
<keyword evidence="5" id="KW-0677">Repeat</keyword>
<keyword evidence="10" id="KW-0805">Transcription regulation</keyword>
<feature type="domain" description="C2H2-type" evidence="21">
    <location>
        <begin position="206"/>
        <end position="233"/>
    </location>
</feature>
<dbReference type="InterPro" id="IPR036236">
    <property type="entry name" value="Znf_C2H2_sf"/>
</dbReference>
<comment type="similarity">
    <text evidence="3">Belongs to the krueppel C2H2-type zinc-finger protein family.</text>
</comment>
<dbReference type="CDD" id="cd00106">
    <property type="entry name" value="KISc"/>
    <property type="match status" value="1"/>
</dbReference>
<dbReference type="FunFam" id="3.30.160.60:FF:001157">
    <property type="entry name" value="Zinc finger protein 793"/>
    <property type="match status" value="1"/>
</dbReference>
<dbReference type="Pfam" id="PF00096">
    <property type="entry name" value="zf-C2H2"/>
    <property type="match status" value="3"/>
</dbReference>
<evidence type="ECO:0000256" key="17">
    <source>
        <dbReference type="RuleBase" id="RU000394"/>
    </source>
</evidence>
<dbReference type="Gene3D" id="3.40.850.10">
    <property type="entry name" value="Kinesin motor domain"/>
    <property type="match status" value="1"/>
</dbReference>
<dbReference type="SMART" id="SM00129">
    <property type="entry name" value="KISc"/>
    <property type="match status" value="1"/>
</dbReference>
<keyword evidence="12" id="KW-0804">Transcription</keyword>
<sequence>MHHGYQDFYTSDATSSMMTSSATSQAPTQQTESIIMPVQQNGGGDHVGYGSWRQHDWSATSSWAMGTQMEHMGASTGNGVGHMGTNHQANHGSLGNTQSIMPSTHVPTDSFRQIPSSNLCYMDPPPTRMLSKKPSNTVHRPLARSTPKPFRCSTCGKAFSQAANLTAHKRIHTGEKPFMCPVCHRPFSQSSSLVTHRRTHTGERPYPCAQCEKAFTDSSTLTKHLRTHTGHKPYSLFGIVMIGRRRSGGLAVRSIASRSIAARSPTLTASRRVTSSRGPLPSLAEPLPSPLTTGRHSTLGHSGCPALTKATSANVSRVPIASRPSSTSSRPPSTSSVRSVTSQRSTFVANKTIAAPARVRPVGRASVPVISRQPSQVDVLKAKVAAMEKDIVEKDERLQMAKETAEMQKESIEMYKERLEVMSTKVDALNVQVDVLKTESSHLKAEDEQKEVRIGELTSQLNEKESIMRKLHNDVVDLRGQIRVVVRVRPMLRSEVETSVSAIEYPTINSIIVNQGSKSSGAMTFEKVFTPIFTQSQVFCEIEDFILSALHGYNVGLIAFGQTGSGKTHTMRGGDGENEGIIPRAASFLFSASKQLEATGWQFQFSLSFLEIYNNEAYDLLNNHNVVKLRLVKETVSLDGLSEHPLKKQSDMAVLLRTADSNRKTASTKCNEYSSRSHAIYMWKIKAEQKSTGISTNSVLKLVDLAGSERAKESGVVGQQFKEMTNINQSLSVLQKCVSMQKSKSSHVPYRDSKLTQVLMDCLGRGNSKTMVMVNITPCEEQATESKRSIEFAAKMRDTHIGSAVQQRDQ</sequence>
<feature type="binding site" evidence="16">
    <location>
        <begin position="561"/>
        <end position="568"/>
    </location>
    <ligand>
        <name>ATP</name>
        <dbReference type="ChEBI" id="CHEBI:30616"/>
    </ligand>
</feature>
<dbReference type="InterPro" id="IPR019821">
    <property type="entry name" value="Kinesin_motor_CS"/>
</dbReference>
<evidence type="ECO:0000256" key="9">
    <source>
        <dbReference type="ARBA" id="ARBA00022840"/>
    </source>
</evidence>
<feature type="region of interest" description="Disordered" evidence="19">
    <location>
        <begin position="263"/>
        <end position="344"/>
    </location>
</feature>
<dbReference type="FunFam" id="3.30.160.60:FF:000931">
    <property type="entry name" value="zinc finger protein 697"/>
    <property type="match status" value="1"/>
</dbReference>
<evidence type="ECO:0000256" key="12">
    <source>
        <dbReference type="ARBA" id="ARBA00023163"/>
    </source>
</evidence>
<dbReference type="SUPFAM" id="SSF57667">
    <property type="entry name" value="beta-beta-alpha zinc fingers"/>
    <property type="match status" value="2"/>
</dbReference>
<keyword evidence="16 17" id="KW-0505">Motor protein</keyword>
<dbReference type="GO" id="GO:0080090">
    <property type="term" value="P:regulation of primary metabolic process"/>
    <property type="evidence" value="ECO:0007669"/>
    <property type="project" value="UniProtKB-ARBA"/>
</dbReference>
<evidence type="ECO:0000256" key="2">
    <source>
        <dbReference type="ARBA" id="ARBA00004245"/>
    </source>
</evidence>
<comment type="subcellular location">
    <subcellularLocation>
        <location evidence="2">Cytoplasm</location>
        <location evidence="2">Cytoskeleton</location>
    </subcellularLocation>
    <subcellularLocation>
        <location evidence="1">Nucleus</location>
    </subcellularLocation>
</comment>
<keyword evidence="13" id="KW-0963">Cytoplasm</keyword>
<dbReference type="PROSITE" id="PS50067">
    <property type="entry name" value="KINESIN_MOTOR_2"/>
    <property type="match status" value="1"/>
</dbReference>
<dbReference type="GO" id="GO:0060255">
    <property type="term" value="P:regulation of macromolecule metabolic process"/>
    <property type="evidence" value="ECO:0007669"/>
    <property type="project" value="UniProtKB-ARBA"/>
</dbReference>
<evidence type="ECO:0000313" key="22">
    <source>
        <dbReference type="EMBL" id="ULU12854.1"/>
    </source>
</evidence>
<feature type="domain" description="Kinesin motor" evidence="20">
    <location>
        <begin position="481"/>
        <end position="799"/>
    </location>
</feature>
<feature type="compositionally biased region" description="Polar residues" evidence="19">
    <location>
        <begin position="265"/>
        <end position="277"/>
    </location>
</feature>
<evidence type="ECO:0000256" key="15">
    <source>
        <dbReference type="PROSITE-ProRule" id="PRU00042"/>
    </source>
</evidence>
<dbReference type="InterPro" id="IPR027640">
    <property type="entry name" value="Kinesin-like_fam"/>
</dbReference>
<evidence type="ECO:0000313" key="23">
    <source>
        <dbReference type="Proteomes" id="UP000827892"/>
    </source>
</evidence>
<dbReference type="InterPro" id="IPR036961">
    <property type="entry name" value="Kinesin_motor_dom_sf"/>
</dbReference>
<proteinExistence type="inferred from homology"/>
<dbReference type="PANTHER" id="PTHR47972:SF28">
    <property type="entry name" value="KINESIN-LIKE PROTEIN KLP-3"/>
    <property type="match status" value="1"/>
</dbReference>
<keyword evidence="18" id="KW-0175">Coiled coil</keyword>
<gene>
    <name evidence="22" type="ORF">L3Y34_015825</name>
</gene>
<dbReference type="PROSITE" id="PS00028">
    <property type="entry name" value="ZINC_FINGER_C2H2_1"/>
    <property type="match status" value="3"/>
</dbReference>
<accession>A0AAE9IZU7</accession>
<keyword evidence="17" id="KW-0493">Microtubule</keyword>
<keyword evidence="6 16" id="KW-0547">Nucleotide-binding</keyword>
<evidence type="ECO:0000256" key="3">
    <source>
        <dbReference type="ARBA" id="ARBA00006991"/>
    </source>
</evidence>
<dbReference type="InterPro" id="IPR013087">
    <property type="entry name" value="Znf_C2H2_type"/>
</dbReference>
<keyword evidence="11" id="KW-0238">DNA-binding</keyword>
<comment type="similarity">
    <text evidence="16 17">Belongs to the TRAFAC class myosin-kinesin ATPase superfamily. Kinesin family.</text>
</comment>
<evidence type="ECO:0000256" key="7">
    <source>
        <dbReference type="ARBA" id="ARBA00022771"/>
    </source>
</evidence>
<dbReference type="GO" id="GO:0005874">
    <property type="term" value="C:microtubule"/>
    <property type="evidence" value="ECO:0007669"/>
    <property type="project" value="UniProtKB-KW"/>
</dbReference>
<dbReference type="InterPro" id="IPR027417">
    <property type="entry name" value="P-loop_NTPase"/>
</dbReference>
<feature type="coiled-coil region" evidence="18">
    <location>
        <begin position="377"/>
        <end position="432"/>
    </location>
</feature>
<evidence type="ECO:0000256" key="19">
    <source>
        <dbReference type="SAM" id="MobiDB-lite"/>
    </source>
</evidence>
<protein>
    <recommendedName>
        <fullName evidence="17">Kinesin-like protein</fullName>
    </recommendedName>
</protein>
<dbReference type="PROSITE" id="PS50157">
    <property type="entry name" value="ZINC_FINGER_C2H2_2"/>
    <property type="match status" value="3"/>
</dbReference>
<evidence type="ECO:0000256" key="13">
    <source>
        <dbReference type="ARBA" id="ARBA00023212"/>
    </source>
</evidence>
<dbReference type="GO" id="GO:0005634">
    <property type="term" value="C:nucleus"/>
    <property type="evidence" value="ECO:0007669"/>
    <property type="project" value="UniProtKB-SubCell"/>
</dbReference>
<evidence type="ECO:0000256" key="8">
    <source>
        <dbReference type="ARBA" id="ARBA00022833"/>
    </source>
</evidence>
<feature type="domain" description="C2H2-type" evidence="21">
    <location>
        <begin position="178"/>
        <end position="205"/>
    </location>
</feature>
<dbReference type="FunFam" id="3.30.160.60:FF:001638">
    <property type="entry name" value="Zinc finger protein 668"/>
    <property type="match status" value="1"/>
</dbReference>
<dbReference type="PRINTS" id="PR00380">
    <property type="entry name" value="KINESINHEAVY"/>
</dbReference>
<keyword evidence="8" id="KW-0862">Zinc</keyword>
<evidence type="ECO:0000256" key="10">
    <source>
        <dbReference type="ARBA" id="ARBA00023015"/>
    </source>
</evidence>
<dbReference type="GO" id="GO:0003777">
    <property type="term" value="F:microtubule motor activity"/>
    <property type="evidence" value="ECO:0007669"/>
    <property type="project" value="InterPro"/>
</dbReference>
<dbReference type="SMART" id="SM00355">
    <property type="entry name" value="ZnF_C2H2"/>
    <property type="match status" value="3"/>
</dbReference>
<keyword evidence="4" id="KW-0479">Metal-binding</keyword>
<dbReference type="GO" id="GO:0007018">
    <property type="term" value="P:microtubule-based movement"/>
    <property type="evidence" value="ECO:0007669"/>
    <property type="project" value="InterPro"/>
</dbReference>
<dbReference type="InterPro" id="IPR001752">
    <property type="entry name" value="Kinesin_motor_dom"/>
</dbReference>
<dbReference type="GO" id="GO:0003677">
    <property type="term" value="F:DNA binding"/>
    <property type="evidence" value="ECO:0007669"/>
    <property type="project" value="UniProtKB-KW"/>
</dbReference>
<name>A0AAE9IZU7_CAEBR</name>
<dbReference type="AlphaFoldDB" id="A0AAE9IZU7"/>
<keyword evidence="9 16" id="KW-0067">ATP-binding</keyword>
<dbReference type="GO" id="GO:0005524">
    <property type="term" value="F:ATP binding"/>
    <property type="evidence" value="ECO:0007669"/>
    <property type="project" value="UniProtKB-UniRule"/>
</dbReference>
<dbReference type="GO" id="GO:0008017">
    <property type="term" value="F:microtubule binding"/>
    <property type="evidence" value="ECO:0007669"/>
    <property type="project" value="InterPro"/>
</dbReference>
<dbReference type="PANTHER" id="PTHR47972">
    <property type="entry name" value="KINESIN-LIKE PROTEIN KLP-3"/>
    <property type="match status" value="1"/>
</dbReference>
<dbReference type="GO" id="GO:0008270">
    <property type="term" value="F:zinc ion binding"/>
    <property type="evidence" value="ECO:0007669"/>
    <property type="project" value="UniProtKB-KW"/>
</dbReference>
<evidence type="ECO:0000256" key="11">
    <source>
        <dbReference type="ARBA" id="ARBA00023125"/>
    </source>
</evidence>
<evidence type="ECO:0000256" key="18">
    <source>
        <dbReference type="SAM" id="Coils"/>
    </source>
</evidence>
<evidence type="ECO:0000256" key="6">
    <source>
        <dbReference type="ARBA" id="ARBA00022741"/>
    </source>
</evidence>
<keyword evidence="13" id="KW-0206">Cytoskeleton</keyword>
<dbReference type="Gene3D" id="3.30.160.60">
    <property type="entry name" value="Classic Zinc Finger"/>
    <property type="match status" value="3"/>
</dbReference>
<evidence type="ECO:0000256" key="5">
    <source>
        <dbReference type="ARBA" id="ARBA00022737"/>
    </source>
</evidence>
<evidence type="ECO:0000256" key="14">
    <source>
        <dbReference type="ARBA" id="ARBA00023242"/>
    </source>
</evidence>
<reference evidence="22 23" key="1">
    <citation type="submission" date="2022-05" db="EMBL/GenBank/DDBJ databases">
        <title>Chromosome-level reference genomes for two strains of Caenorhabditis briggsae: an improved platform for comparative genomics.</title>
        <authorList>
            <person name="Stevens L."/>
            <person name="Andersen E.C."/>
        </authorList>
    </citation>
    <scope>NUCLEOTIDE SEQUENCE [LARGE SCALE GENOMIC DNA]</scope>
    <source>
        <strain evidence="22">QX1410_ONT</strain>
        <tissue evidence="22">Whole-organism</tissue>
    </source>
</reference>
<dbReference type="EMBL" id="CP090891">
    <property type="protein sequence ID" value="ULU12854.1"/>
    <property type="molecule type" value="Genomic_DNA"/>
</dbReference>
<feature type="compositionally biased region" description="Low complexity" evidence="19">
    <location>
        <begin position="322"/>
        <end position="344"/>
    </location>
</feature>
<feature type="domain" description="C2H2-type" evidence="21">
    <location>
        <begin position="150"/>
        <end position="177"/>
    </location>
</feature>
<dbReference type="SUPFAM" id="SSF52540">
    <property type="entry name" value="P-loop containing nucleoside triphosphate hydrolases"/>
    <property type="match status" value="1"/>
</dbReference>
<dbReference type="Proteomes" id="UP000827892">
    <property type="component" value="Chromosome I"/>
</dbReference>
<dbReference type="Pfam" id="PF00225">
    <property type="entry name" value="Kinesin"/>
    <property type="match status" value="1"/>
</dbReference>
<keyword evidence="14" id="KW-0539">Nucleus</keyword>
<evidence type="ECO:0000256" key="4">
    <source>
        <dbReference type="ARBA" id="ARBA00022723"/>
    </source>
</evidence>
<keyword evidence="7 15" id="KW-0863">Zinc-finger</keyword>
<dbReference type="FunFam" id="3.40.850.10:FF:000273">
    <property type="entry name" value="Kinesin-like protein"/>
    <property type="match status" value="1"/>
</dbReference>
<organism evidence="22 23">
    <name type="scientific">Caenorhabditis briggsae</name>
    <dbReference type="NCBI Taxonomy" id="6238"/>
    <lineage>
        <taxon>Eukaryota</taxon>
        <taxon>Metazoa</taxon>
        <taxon>Ecdysozoa</taxon>
        <taxon>Nematoda</taxon>
        <taxon>Chromadorea</taxon>
        <taxon>Rhabditida</taxon>
        <taxon>Rhabditina</taxon>
        <taxon>Rhabditomorpha</taxon>
        <taxon>Rhabditoidea</taxon>
        <taxon>Rhabditidae</taxon>
        <taxon>Peloderinae</taxon>
        <taxon>Caenorhabditis</taxon>
    </lineage>
</organism>
<evidence type="ECO:0000259" key="21">
    <source>
        <dbReference type="PROSITE" id="PS50157"/>
    </source>
</evidence>
<evidence type="ECO:0000259" key="20">
    <source>
        <dbReference type="PROSITE" id="PS50067"/>
    </source>
</evidence>
<evidence type="ECO:0000256" key="16">
    <source>
        <dbReference type="PROSITE-ProRule" id="PRU00283"/>
    </source>
</evidence>